<keyword evidence="5" id="KW-1185">Reference proteome</keyword>
<dbReference type="InterPro" id="IPR050708">
    <property type="entry name" value="T6SS_VgrG/RHS"/>
</dbReference>
<dbReference type="InterPro" id="IPR056823">
    <property type="entry name" value="TEN-like_YD-shell"/>
</dbReference>
<evidence type="ECO:0000256" key="2">
    <source>
        <dbReference type="SAM" id="MobiDB-lite"/>
    </source>
</evidence>
<dbReference type="EMBL" id="WPNZ01000004">
    <property type="protein sequence ID" value="MVO84958.1"/>
    <property type="molecule type" value="Genomic_DNA"/>
</dbReference>
<gene>
    <name evidence="4" type="ORF">GPA10_09320</name>
</gene>
<dbReference type="PANTHER" id="PTHR32305">
    <property type="match status" value="1"/>
</dbReference>
<dbReference type="AlphaFoldDB" id="A0A6L6WTY4"/>
<evidence type="ECO:0000259" key="3">
    <source>
        <dbReference type="Pfam" id="PF25023"/>
    </source>
</evidence>
<feature type="region of interest" description="Disordered" evidence="2">
    <location>
        <begin position="265"/>
        <end position="339"/>
    </location>
</feature>
<reference evidence="4 5" key="1">
    <citation type="submission" date="2019-11" db="EMBL/GenBank/DDBJ databases">
        <title>Streptomyces typhae sp. nov., a novel endophytic actinomycete isolated from the root of cattail pollen (Typha angustifolia L.).</title>
        <authorList>
            <person name="Peng C."/>
        </authorList>
    </citation>
    <scope>NUCLEOTIDE SEQUENCE [LARGE SCALE GENOMIC DNA]</scope>
    <source>
        <strain evidence="5">p1417</strain>
    </source>
</reference>
<proteinExistence type="predicted"/>
<comment type="caution">
    <text evidence="4">The sequence shown here is derived from an EMBL/GenBank/DDBJ whole genome shotgun (WGS) entry which is preliminary data.</text>
</comment>
<dbReference type="InterPro" id="IPR022385">
    <property type="entry name" value="Rhs_assc_core"/>
</dbReference>
<dbReference type="Pfam" id="PF25023">
    <property type="entry name" value="TEN_YD-shell"/>
    <property type="match status" value="1"/>
</dbReference>
<feature type="compositionally biased region" description="Polar residues" evidence="2">
    <location>
        <begin position="265"/>
        <end position="275"/>
    </location>
</feature>
<dbReference type="Proteomes" id="UP000483802">
    <property type="component" value="Unassembled WGS sequence"/>
</dbReference>
<dbReference type="Gene3D" id="2.180.10.10">
    <property type="entry name" value="RHS repeat-associated core"/>
    <property type="match status" value="1"/>
</dbReference>
<sequence length="339" mass="36978">MVDLSYTYADAGQDGTKVRTRTDAVADLKISYTYDSAGRFSYAKEEKGSTPTYSWRYCFDQAGNLTSQGTGKGCPSDSTFTINDAEQITAKNGSGANWSYDAAGNETSGASSLEGTRTGEQWSDFSQMTSSTVGGTTYEGQYGSTDQSERIRLGDTFFHNGPLGLSVKSTAGVDTGFNREPGGTLNSMTTGGKSYYYLTDALGSVVALTDESGTKVNTYSYSPRGVERAATSEKVSQPYRFAGGYQDPTGLYHFAARYYDPHMTRFTQPDPSGQEKNPYLYAEGDPVNKQRHPSFRTGPQGCRGGKHHRYRRPSVECKPGWPVGQSGRECLRRGSRRGR</sequence>
<name>A0A6L6WTY4_9ACTN</name>
<dbReference type="NCBIfam" id="TIGR03696">
    <property type="entry name" value="Rhs_assc_core"/>
    <property type="match status" value="1"/>
</dbReference>
<evidence type="ECO:0000256" key="1">
    <source>
        <dbReference type="ARBA" id="ARBA00022737"/>
    </source>
</evidence>
<organism evidence="4 5">
    <name type="scientific">Streptomyces typhae</name>
    <dbReference type="NCBI Taxonomy" id="2681492"/>
    <lineage>
        <taxon>Bacteria</taxon>
        <taxon>Bacillati</taxon>
        <taxon>Actinomycetota</taxon>
        <taxon>Actinomycetes</taxon>
        <taxon>Kitasatosporales</taxon>
        <taxon>Streptomycetaceae</taxon>
        <taxon>Streptomyces</taxon>
    </lineage>
</organism>
<protein>
    <recommendedName>
        <fullName evidence="3">Teneurin-like YD-shell domain-containing protein</fullName>
    </recommendedName>
</protein>
<keyword evidence="1" id="KW-0677">Repeat</keyword>
<evidence type="ECO:0000313" key="5">
    <source>
        <dbReference type="Proteomes" id="UP000483802"/>
    </source>
</evidence>
<accession>A0A6L6WTY4</accession>
<dbReference type="PANTHER" id="PTHR32305:SF15">
    <property type="entry name" value="PROTEIN RHSA-RELATED"/>
    <property type="match status" value="1"/>
</dbReference>
<feature type="domain" description="Teneurin-like YD-shell" evidence="3">
    <location>
        <begin position="183"/>
        <end position="273"/>
    </location>
</feature>
<evidence type="ECO:0000313" key="4">
    <source>
        <dbReference type="EMBL" id="MVO84958.1"/>
    </source>
</evidence>